<dbReference type="GO" id="GO:0016491">
    <property type="term" value="F:oxidoreductase activity"/>
    <property type="evidence" value="ECO:0007669"/>
    <property type="project" value="TreeGrafter"/>
</dbReference>
<accession>A0A328VLW6</accession>
<feature type="domain" description="Ketoreductase" evidence="3">
    <location>
        <begin position="8"/>
        <end position="188"/>
    </location>
</feature>
<dbReference type="InterPro" id="IPR020904">
    <property type="entry name" value="Sc_DH/Rdtase_CS"/>
</dbReference>
<dbReference type="PANTHER" id="PTHR43313:SF1">
    <property type="entry name" value="3BETA-HYDROXYSTEROID DEHYDROGENASE DHS-16"/>
    <property type="match status" value="1"/>
</dbReference>
<dbReference type="SUPFAM" id="SSF51735">
    <property type="entry name" value="NAD(P)-binding Rossmann-fold domains"/>
    <property type="match status" value="1"/>
</dbReference>
<dbReference type="InterPro" id="IPR057326">
    <property type="entry name" value="KR_dom"/>
</dbReference>
<evidence type="ECO:0000313" key="4">
    <source>
        <dbReference type="EMBL" id="RAQ96800.1"/>
    </source>
</evidence>
<dbReference type="PRINTS" id="PR00081">
    <property type="entry name" value="GDHRDH"/>
</dbReference>
<dbReference type="InterPro" id="IPR036291">
    <property type="entry name" value="NAD(P)-bd_dom_sf"/>
</dbReference>
<dbReference type="PROSITE" id="PS51257">
    <property type="entry name" value="PROKAR_LIPOPROTEIN"/>
    <property type="match status" value="1"/>
</dbReference>
<evidence type="ECO:0000259" key="3">
    <source>
        <dbReference type="SMART" id="SM00822"/>
    </source>
</evidence>
<dbReference type="OrthoDB" id="9808814at2"/>
<proteinExistence type="inferred from homology"/>
<dbReference type="CDD" id="cd05374">
    <property type="entry name" value="17beta-HSD-like_SDR_c"/>
    <property type="match status" value="1"/>
</dbReference>
<evidence type="ECO:0000256" key="1">
    <source>
        <dbReference type="ARBA" id="ARBA00006484"/>
    </source>
</evidence>
<gene>
    <name evidence="4" type="ORF">A4R35_14760</name>
</gene>
<sequence length="290" mass="31685">MSKTAGNATIVITGCSSGFGRVTTLHLARRGWQVFATVRREADAEQLLAEAKALGINGNLTPLLCDITDAAQVKALAEQVAAATPALTALLNNAGTAFAGPLELIDLDDLRAQFEINTIAHIGVTQALLPLLKEARGTIINVSSVNGRIPLPALGPYGASKFALEALSDSLRVELAPFGVRVVVIEPTSSPTGIWRTSMERARGKLEQYRGQGSPYERLLTVMEKSATRLAAGRGGFPPELFAQTVEKILRSPRPRTRYAVPPAMAWAMRLRYWLPDRFWDWQIRRSLRW</sequence>
<dbReference type="EMBL" id="MCIF01000002">
    <property type="protein sequence ID" value="RAQ96800.1"/>
    <property type="molecule type" value="Genomic_DNA"/>
</dbReference>
<reference evidence="4 5" key="1">
    <citation type="submission" date="2016-08" db="EMBL/GenBank/DDBJ databases">
        <title>Analysis of Carbohydrate Active Enzymes in Thermogemmatispora T81 Reveals Carbohydrate Degradation Ability.</title>
        <authorList>
            <person name="Tomazini A."/>
            <person name="Lal S."/>
            <person name="Stott M."/>
            <person name="Henrissat B."/>
            <person name="Polikarpov I."/>
            <person name="Sparling R."/>
            <person name="Levin D.B."/>
        </authorList>
    </citation>
    <scope>NUCLEOTIDE SEQUENCE [LARGE SCALE GENOMIC DNA]</scope>
    <source>
        <strain evidence="4 5">T81</strain>
    </source>
</reference>
<protein>
    <recommendedName>
        <fullName evidence="3">Ketoreductase domain-containing protein</fullName>
    </recommendedName>
</protein>
<dbReference type="RefSeq" id="WP_112430670.1">
    <property type="nucleotide sequence ID" value="NZ_MCIF01000002.1"/>
</dbReference>
<comment type="similarity">
    <text evidence="1 2">Belongs to the short-chain dehydrogenases/reductases (SDR) family.</text>
</comment>
<dbReference type="InterPro" id="IPR002347">
    <property type="entry name" value="SDR_fam"/>
</dbReference>
<evidence type="ECO:0000313" key="5">
    <source>
        <dbReference type="Proteomes" id="UP000248706"/>
    </source>
</evidence>
<dbReference type="PANTHER" id="PTHR43313">
    <property type="entry name" value="SHORT-CHAIN DEHYDROGENASE/REDUCTASE FAMILY 9C"/>
    <property type="match status" value="1"/>
</dbReference>
<comment type="caution">
    <text evidence="4">The sequence shown here is derived from an EMBL/GenBank/DDBJ whole genome shotgun (WGS) entry which is preliminary data.</text>
</comment>
<dbReference type="AlphaFoldDB" id="A0A328VLW6"/>
<dbReference type="GO" id="GO:0008202">
    <property type="term" value="P:steroid metabolic process"/>
    <property type="evidence" value="ECO:0007669"/>
    <property type="project" value="TreeGrafter"/>
</dbReference>
<dbReference type="PROSITE" id="PS00061">
    <property type="entry name" value="ADH_SHORT"/>
    <property type="match status" value="1"/>
</dbReference>
<dbReference type="Proteomes" id="UP000248706">
    <property type="component" value="Unassembled WGS sequence"/>
</dbReference>
<dbReference type="PRINTS" id="PR00080">
    <property type="entry name" value="SDRFAMILY"/>
</dbReference>
<evidence type="ECO:0000256" key="2">
    <source>
        <dbReference type="RuleBase" id="RU000363"/>
    </source>
</evidence>
<organism evidence="4 5">
    <name type="scientific">Thermogemmatispora tikiterensis</name>
    <dbReference type="NCBI Taxonomy" id="1825093"/>
    <lineage>
        <taxon>Bacteria</taxon>
        <taxon>Bacillati</taxon>
        <taxon>Chloroflexota</taxon>
        <taxon>Ktedonobacteria</taxon>
        <taxon>Thermogemmatisporales</taxon>
        <taxon>Thermogemmatisporaceae</taxon>
        <taxon>Thermogemmatispora</taxon>
    </lineage>
</organism>
<keyword evidence="5" id="KW-1185">Reference proteome</keyword>
<dbReference type="Pfam" id="PF00106">
    <property type="entry name" value="adh_short"/>
    <property type="match status" value="1"/>
</dbReference>
<name>A0A328VLW6_9CHLR</name>
<dbReference type="SMART" id="SM00822">
    <property type="entry name" value="PKS_KR"/>
    <property type="match status" value="1"/>
</dbReference>
<dbReference type="Gene3D" id="3.40.50.720">
    <property type="entry name" value="NAD(P)-binding Rossmann-like Domain"/>
    <property type="match status" value="1"/>
</dbReference>